<sequence>MLVDIFSSLDFYYVNEGWSYWVVGISYFGFVAGCLTVYLQDGSSWLSWSGFSCIGFFLVSVIFQVVVDSKGYRFGGFSMGCVSGFWVLILLNFGGMIPGGCSITTQLSAGLSLAMVWWFWPVLSGVCYSWEKFLGHLLPLGTPPLLCPLMVLIESVSVLIRPVTLAVRLVANITMGHLVLALMEDNLIGKGSVIVGAYVLFEFFVCSLQAYVFMLLVSLYSVDHPDS</sequence>
<keyword evidence="5 12" id="KW-0812">Transmembrane</keyword>
<keyword evidence="3" id="KW-0813">Transport</keyword>
<dbReference type="Pfam" id="PF00119">
    <property type="entry name" value="ATP-synt_A"/>
    <property type="match status" value="1"/>
</dbReference>
<feature type="transmembrane region" description="Helical" evidence="12">
    <location>
        <begin position="46"/>
        <end position="66"/>
    </location>
</feature>
<dbReference type="SUPFAM" id="SSF81336">
    <property type="entry name" value="F1F0 ATP synthase subunit A"/>
    <property type="match status" value="1"/>
</dbReference>
<evidence type="ECO:0000256" key="5">
    <source>
        <dbReference type="ARBA" id="ARBA00022692"/>
    </source>
</evidence>
<dbReference type="GO" id="GO:0046933">
    <property type="term" value="F:proton-transporting ATP synthase activity, rotational mechanism"/>
    <property type="evidence" value="ECO:0007669"/>
    <property type="project" value="TreeGrafter"/>
</dbReference>
<evidence type="ECO:0000256" key="2">
    <source>
        <dbReference type="ARBA" id="ARBA00006810"/>
    </source>
</evidence>
<evidence type="ECO:0000256" key="8">
    <source>
        <dbReference type="ARBA" id="ARBA00023065"/>
    </source>
</evidence>
<feature type="transmembrane region" description="Helical" evidence="12">
    <location>
        <begin position="20"/>
        <end position="39"/>
    </location>
</feature>
<evidence type="ECO:0000256" key="7">
    <source>
        <dbReference type="ARBA" id="ARBA00022989"/>
    </source>
</evidence>
<comment type="subcellular location">
    <subcellularLocation>
        <location evidence="1">Membrane</location>
        <topology evidence="1">Multi-pass membrane protein</topology>
    </subcellularLocation>
    <subcellularLocation>
        <location evidence="11">Mitochondrion inner membrane</location>
        <topology evidence="11">Multi-pass membrane protein</topology>
    </subcellularLocation>
</comment>
<feature type="transmembrane region" description="Helical" evidence="12">
    <location>
        <begin position="195"/>
        <end position="222"/>
    </location>
</feature>
<evidence type="ECO:0000313" key="13">
    <source>
        <dbReference type="EMBL" id="APA19213.1"/>
    </source>
</evidence>
<evidence type="ECO:0000256" key="1">
    <source>
        <dbReference type="ARBA" id="ARBA00004141"/>
    </source>
</evidence>
<dbReference type="PROSITE" id="PS00449">
    <property type="entry name" value="ATPASE_A"/>
    <property type="match status" value="1"/>
</dbReference>
<evidence type="ECO:0000256" key="10">
    <source>
        <dbReference type="ARBA" id="ARBA00023310"/>
    </source>
</evidence>
<dbReference type="PANTHER" id="PTHR11410">
    <property type="entry name" value="ATP SYNTHASE SUBUNIT A"/>
    <property type="match status" value="1"/>
</dbReference>
<protein>
    <recommendedName>
        <fullName evidence="11">ATP synthase subunit a</fullName>
    </recommendedName>
</protein>
<feature type="transmembrane region" description="Helical" evidence="12">
    <location>
        <begin position="103"/>
        <end position="121"/>
    </location>
</feature>
<dbReference type="CDD" id="cd00310">
    <property type="entry name" value="ATP-synt_Fo_a_6"/>
    <property type="match status" value="1"/>
</dbReference>
<dbReference type="Gene3D" id="1.20.120.220">
    <property type="entry name" value="ATP synthase, F0 complex, subunit A"/>
    <property type="match status" value="1"/>
</dbReference>
<dbReference type="AlphaFoldDB" id="A0A3G1GHJ5"/>
<reference evidence="13" key="1">
    <citation type="submission" date="2016-10" db="EMBL/GenBank/DDBJ databases">
        <title>Comparative analyses of the complete Maternally and Paternally Inherited mitochondrial genomes of the Endangered Freshwater Mussel Solenaia rivularis (Bivalvia Unionidae) and phylogenetic analyses.</title>
        <authorList>
            <person name="Zhou C.H."/>
            <person name="Huang X.C."/>
            <person name="Wu X.P."/>
            <person name="Ouyang S."/>
        </authorList>
    </citation>
    <scope>NUCLEOTIDE SEQUENCE</scope>
</reference>
<organism evidence="13">
    <name type="scientific">Sinosolenaia oleivora</name>
    <dbReference type="NCBI Taxonomy" id="3237505"/>
    <lineage>
        <taxon>Eukaryota</taxon>
        <taxon>Metazoa</taxon>
        <taxon>Spiralia</taxon>
        <taxon>Lophotrochozoa</taxon>
        <taxon>Mollusca</taxon>
        <taxon>Bivalvia</taxon>
        <taxon>Autobranchia</taxon>
        <taxon>Heteroconchia</taxon>
        <taxon>Palaeoheterodonta</taxon>
        <taxon>Unionida</taxon>
        <taxon>Unionoidea</taxon>
        <taxon>Unionidae</taxon>
        <taxon>Sinosolenaia</taxon>
    </lineage>
</organism>
<accession>A0A3G1GHJ5</accession>
<dbReference type="NCBIfam" id="TIGR01131">
    <property type="entry name" value="ATP_synt_6_or_A"/>
    <property type="match status" value="1"/>
</dbReference>
<dbReference type="InterPro" id="IPR023011">
    <property type="entry name" value="ATP_synth_F0_asu_AS"/>
</dbReference>
<proteinExistence type="inferred from homology"/>
<evidence type="ECO:0000256" key="3">
    <source>
        <dbReference type="ARBA" id="ARBA00022448"/>
    </source>
</evidence>
<feature type="transmembrane region" description="Helical" evidence="12">
    <location>
        <begin position="72"/>
        <end position="91"/>
    </location>
</feature>
<evidence type="ECO:0000256" key="4">
    <source>
        <dbReference type="ARBA" id="ARBA00022547"/>
    </source>
</evidence>
<dbReference type="GO" id="GO:0005743">
    <property type="term" value="C:mitochondrial inner membrane"/>
    <property type="evidence" value="ECO:0007669"/>
    <property type="project" value="UniProtKB-SubCell"/>
</dbReference>
<dbReference type="PRINTS" id="PR00123">
    <property type="entry name" value="ATPASEA"/>
</dbReference>
<evidence type="ECO:0000256" key="12">
    <source>
        <dbReference type="SAM" id="Phobius"/>
    </source>
</evidence>
<evidence type="ECO:0000256" key="11">
    <source>
        <dbReference type="RuleBase" id="RU004450"/>
    </source>
</evidence>
<keyword evidence="7 12" id="KW-1133">Transmembrane helix</keyword>
<comment type="similarity">
    <text evidence="2">Belongs to the ATPase A chain family.</text>
</comment>
<evidence type="ECO:0000256" key="6">
    <source>
        <dbReference type="ARBA" id="ARBA00022781"/>
    </source>
</evidence>
<keyword evidence="8" id="KW-0406">Ion transport</keyword>
<geneLocation type="mitochondrion" evidence="13"/>
<dbReference type="EMBL" id="KY007143">
    <property type="protein sequence ID" value="APA19213.1"/>
    <property type="molecule type" value="Genomic_DNA"/>
</dbReference>
<keyword evidence="10" id="KW-0066">ATP synthesis</keyword>
<keyword evidence="6" id="KW-0375">Hydrogen ion transport</keyword>
<keyword evidence="13" id="KW-0496">Mitochondrion</keyword>
<dbReference type="InterPro" id="IPR045083">
    <property type="entry name" value="ATP_synth_F0_asu_bact/mt"/>
</dbReference>
<name>A0A3G1GHJ5_9BIVA</name>
<dbReference type="InterPro" id="IPR000568">
    <property type="entry name" value="ATP_synth_F0_asu"/>
</dbReference>
<evidence type="ECO:0000256" key="9">
    <source>
        <dbReference type="ARBA" id="ARBA00023136"/>
    </source>
</evidence>
<dbReference type="InterPro" id="IPR035908">
    <property type="entry name" value="F0_ATP_A_sf"/>
</dbReference>
<dbReference type="GO" id="GO:0045259">
    <property type="term" value="C:proton-transporting ATP synthase complex"/>
    <property type="evidence" value="ECO:0007669"/>
    <property type="project" value="UniProtKB-KW"/>
</dbReference>
<dbReference type="PANTHER" id="PTHR11410:SF0">
    <property type="entry name" value="ATP SYNTHASE SUBUNIT A"/>
    <property type="match status" value="1"/>
</dbReference>
<keyword evidence="9 12" id="KW-0472">Membrane</keyword>
<keyword evidence="4" id="KW-0138">CF(0)</keyword>
<gene>
    <name evidence="13" type="primary">atp6</name>
</gene>